<gene>
    <name evidence="1" type="ORF">HPB50_022883</name>
</gene>
<dbReference type="EMBL" id="CM023484">
    <property type="protein sequence ID" value="KAH6934291.1"/>
    <property type="molecule type" value="Genomic_DNA"/>
</dbReference>
<name>A0ACB7SH46_HYAAI</name>
<proteinExistence type="predicted"/>
<protein>
    <submittedName>
        <fullName evidence="1">Uncharacterized protein</fullName>
    </submittedName>
</protein>
<accession>A0ACB7SH46</accession>
<reference evidence="1" key="1">
    <citation type="submission" date="2020-05" db="EMBL/GenBank/DDBJ databases">
        <title>Large-scale comparative analyses of tick genomes elucidate their genetic diversity and vector capacities.</title>
        <authorList>
            <person name="Jia N."/>
            <person name="Wang J."/>
            <person name="Shi W."/>
            <person name="Du L."/>
            <person name="Sun Y."/>
            <person name="Zhan W."/>
            <person name="Jiang J."/>
            <person name="Wang Q."/>
            <person name="Zhang B."/>
            <person name="Ji P."/>
            <person name="Sakyi L.B."/>
            <person name="Cui X."/>
            <person name="Yuan T."/>
            <person name="Jiang B."/>
            <person name="Yang W."/>
            <person name="Lam T.T.-Y."/>
            <person name="Chang Q."/>
            <person name="Ding S."/>
            <person name="Wang X."/>
            <person name="Zhu J."/>
            <person name="Ruan X."/>
            <person name="Zhao L."/>
            <person name="Wei J."/>
            <person name="Que T."/>
            <person name="Du C."/>
            <person name="Cheng J."/>
            <person name="Dai P."/>
            <person name="Han X."/>
            <person name="Huang E."/>
            <person name="Gao Y."/>
            <person name="Liu J."/>
            <person name="Shao H."/>
            <person name="Ye R."/>
            <person name="Li L."/>
            <person name="Wei W."/>
            <person name="Wang X."/>
            <person name="Wang C."/>
            <person name="Yang T."/>
            <person name="Huo Q."/>
            <person name="Li W."/>
            <person name="Guo W."/>
            <person name="Chen H."/>
            <person name="Zhou L."/>
            <person name="Ni X."/>
            <person name="Tian J."/>
            <person name="Zhou Y."/>
            <person name="Sheng Y."/>
            <person name="Liu T."/>
            <person name="Pan Y."/>
            <person name="Xia L."/>
            <person name="Li J."/>
            <person name="Zhao F."/>
            <person name="Cao W."/>
        </authorList>
    </citation>
    <scope>NUCLEOTIDE SEQUENCE</scope>
    <source>
        <strain evidence="1">Hyas-2018</strain>
    </source>
</reference>
<sequence>MRSQRPWLLHQSVPPPQMTQKAHHGPLALAPSAFGKDSATSFWVSPAPAKNVNEACVINEECSFRNPNVLCINSSCKCSHPYELTAANVCVLPSSHGGDMFTIALSVALALVPLLLGALYAYQKDTSLPDVDNEELYLVRDNDGGEAHQLRPQSRGPHGGSCVRDSSVPPRHPSCFINQRAAKCPKIEDSSTVRDVDSSSHESGDDELELPLNDILVAKAGDDPRATPPRRTFKETRLHSQARRKTGAELGHNDQDEFSSAAMHTLGFKNEQMLNVIDKHRLVVTVEVHEPRQVCKAILGEARNPAPIVPLWRRELPQSESTDDPFMKELKRRHGLNTRSSDRLVSRTSRSLSAEVLHVEGAAFHSDAVEVTPEEAAPQKAPMVVQGTTRDKEPANTGMATAASVPVQEFSASTEAAKDQIPDIEYEEKAPSKAIEKSGAADEISQPRLEHGAPKSPRHLQLPDQEDQCIVGGEKRTAVVRSYTPKRRRASWPPVLRSCGTEDRTVSDKASRLPETRDNDVTKPIRVEVAVSRAAAAFDEKGNDLQMQEAKQDTAVMGTNKSGRPPTLVFDKDTNTGATSARVGSAEIPRQNGTPEDQLVNDGAAGKVQRAHTCHTGIKEVGELVRLLSRLIRTHEQAECSTSSAEDSAAMPAQRPLRCKRHKEEHSDPTHHRMKTGSTTGIHAEEEFGESAQHVSDTIVGAIREKSLAGTPVSPVQTNVSVAKVSQEEITRNREPLVAGEVVRKATEPLKSELLEAYGKKPNIRKPKTPAESDKPRGERRTEGTIGKLKLREETTPPEQSSLQTTTSADDAKYGSDRIGGRLPEAVPLGMPQDYRGWVPIGAAYAAQRPTDGGASFGLAEIVGNTGGTRGTSLTSSDIGDIRSASLDKSPLPSTPPDSTSSHSGQTPYQEYMAKQLRPAVQFNERPFADVLASMESEPTSTWIHNEINSAPDLGSALEKSSSARQSSGPSSINDENLDKATIKSSSNTTSTDSGTAVVSAEVGVTSTSVADSTCVAQAGKIPVSFKKGKEASADCDDTSRETARALPVFSDSDEASIPLSGSMSLLFVSPTSSSNVTHRVSDLADLPRLQNNVVAANNETGDGSIVLLLPLPRLASSAVQTGSSHQPASSITGFGAQAQELPGRPCRSGLPLLQNTRRSEIGNLMAMDRPLTEDIKKVVVLGNKHYLRQQARRRPMVKSVTTIDETQCLLFKLADQSQPDATSSSVAPEVIWSTSMSSESTREGCESTQELLPRRNTVSPGRDVGTLASDSSLEQPLKLSDLILLQHPEVGLTSFVAVDFTGAADAHGGEERGGILLEAKTEREPGLRLNTHRKVSAVGTISELTCISNSSPKAANSQRRLELEGSGWKKATAETAVARVTEPDVDAAAPQPSQHVASLPNCAVAIRLPGGKIRTVHPGQQAFSCASPQGTAAIRPEQRSPQVLTATVLDQATFESVYNAILQPPPDVTAAEEPSAPRDANPVRAMLSAQVSFDDPLTTVMPIELASGSSIKPDSAEAMGISGSGAPSPLRKSRPRGSRSRSLSGSCVLAVTKAPGVAATEVASAATTVPGRSGASATNVTGAAGASPDRPGAASGGQETRAQLTSRPSLN</sequence>
<comment type="caution">
    <text evidence="1">The sequence shown here is derived from an EMBL/GenBank/DDBJ whole genome shotgun (WGS) entry which is preliminary data.</text>
</comment>
<evidence type="ECO:0000313" key="2">
    <source>
        <dbReference type="Proteomes" id="UP000821845"/>
    </source>
</evidence>
<organism evidence="1 2">
    <name type="scientific">Hyalomma asiaticum</name>
    <name type="common">Tick</name>
    <dbReference type="NCBI Taxonomy" id="266040"/>
    <lineage>
        <taxon>Eukaryota</taxon>
        <taxon>Metazoa</taxon>
        <taxon>Ecdysozoa</taxon>
        <taxon>Arthropoda</taxon>
        <taxon>Chelicerata</taxon>
        <taxon>Arachnida</taxon>
        <taxon>Acari</taxon>
        <taxon>Parasitiformes</taxon>
        <taxon>Ixodida</taxon>
        <taxon>Ixodoidea</taxon>
        <taxon>Ixodidae</taxon>
        <taxon>Hyalomminae</taxon>
        <taxon>Hyalomma</taxon>
    </lineage>
</organism>
<dbReference type="Proteomes" id="UP000821845">
    <property type="component" value="Chromosome 4"/>
</dbReference>
<evidence type="ECO:0000313" key="1">
    <source>
        <dbReference type="EMBL" id="KAH6934291.1"/>
    </source>
</evidence>
<keyword evidence="2" id="KW-1185">Reference proteome</keyword>